<dbReference type="EMBL" id="CAJMWX010000420">
    <property type="protein sequence ID" value="CAE6417017.1"/>
    <property type="molecule type" value="Genomic_DNA"/>
</dbReference>
<sequence length="115" mass="12475">MVQTICPANRTRGWVPPVHLGCSTAAFGYFQPMKVSQAKKRGKAPAAKKPGAKPRPKMRALRFGTNRGNTDKYIFCCTTRVAKQELIDKAEGAKEGAGSKTKPAPKSKEEGKAKK</sequence>
<evidence type="ECO:0000256" key="1">
    <source>
        <dbReference type="SAM" id="MobiDB-lite"/>
    </source>
</evidence>
<feature type="compositionally biased region" description="Basic and acidic residues" evidence="1">
    <location>
        <begin position="106"/>
        <end position="115"/>
    </location>
</feature>
<feature type="region of interest" description="Disordered" evidence="1">
    <location>
        <begin position="37"/>
        <end position="64"/>
    </location>
</feature>
<feature type="compositionally biased region" description="Basic residues" evidence="1">
    <location>
        <begin position="50"/>
        <end position="60"/>
    </location>
</feature>
<evidence type="ECO:0000313" key="2">
    <source>
        <dbReference type="EMBL" id="CAE6417017.1"/>
    </source>
</evidence>
<gene>
    <name evidence="2" type="ORF">RDB_LOCUS18353</name>
</gene>
<comment type="caution">
    <text evidence="2">The sequence shown here is derived from an EMBL/GenBank/DDBJ whole genome shotgun (WGS) entry which is preliminary data.</text>
</comment>
<organism evidence="2 3">
    <name type="scientific">Rhizoctonia solani</name>
    <dbReference type="NCBI Taxonomy" id="456999"/>
    <lineage>
        <taxon>Eukaryota</taxon>
        <taxon>Fungi</taxon>
        <taxon>Dikarya</taxon>
        <taxon>Basidiomycota</taxon>
        <taxon>Agaricomycotina</taxon>
        <taxon>Agaricomycetes</taxon>
        <taxon>Cantharellales</taxon>
        <taxon>Ceratobasidiaceae</taxon>
        <taxon>Rhizoctonia</taxon>
    </lineage>
</organism>
<accession>A0A8H2X4N0</accession>
<evidence type="ECO:0000313" key="3">
    <source>
        <dbReference type="Proteomes" id="UP000663888"/>
    </source>
</evidence>
<proteinExistence type="predicted"/>
<dbReference type="AlphaFoldDB" id="A0A8H2X4N0"/>
<protein>
    <submittedName>
        <fullName evidence="2">Uncharacterized protein</fullName>
    </submittedName>
</protein>
<reference evidence="2" key="1">
    <citation type="submission" date="2021-01" db="EMBL/GenBank/DDBJ databases">
        <authorList>
            <person name="Kaushik A."/>
        </authorList>
    </citation>
    <scope>NUCLEOTIDE SEQUENCE</scope>
    <source>
        <strain evidence="2">AG4-R118</strain>
    </source>
</reference>
<name>A0A8H2X4N0_9AGAM</name>
<dbReference type="Proteomes" id="UP000663888">
    <property type="component" value="Unassembled WGS sequence"/>
</dbReference>
<feature type="region of interest" description="Disordered" evidence="1">
    <location>
        <begin position="89"/>
        <end position="115"/>
    </location>
</feature>